<reference evidence="1 2" key="1">
    <citation type="submission" date="2024-02" db="EMBL/GenBank/DDBJ databases">
        <authorList>
            <person name="Chen Y."/>
            <person name="Shah S."/>
            <person name="Dougan E. K."/>
            <person name="Thang M."/>
            <person name="Chan C."/>
        </authorList>
    </citation>
    <scope>NUCLEOTIDE SEQUENCE [LARGE SCALE GENOMIC DNA]</scope>
</reference>
<evidence type="ECO:0000313" key="2">
    <source>
        <dbReference type="Proteomes" id="UP001642464"/>
    </source>
</evidence>
<keyword evidence="2" id="KW-1185">Reference proteome</keyword>
<name>A0ABP0SEZ9_9DINO</name>
<organism evidence="1 2">
    <name type="scientific">Durusdinium trenchii</name>
    <dbReference type="NCBI Taxonomy" id="1381693"/>
    <lineage>
        <taxon>Eukaryota</taxon>
        <taxon>Sar</taxon>
        <taxon>Alveolata</taxon>
        <taxon>Dinophyceae</taxon>
        <taxon>Suessiales</taxon>
        <taxon>Symbiodiniaceae</taxon>
        <taxon>Durusdinium</taxon>
    </lineage>
</organism>
<comment type="caution">
    <text evidence="1">The sequence shown here is derived from an EMBL/GenBank/DDBJ whole genome shotgun (WGS) entry which is preliminary data.</text>
</comment>
<proteinExistence type="predicted"/>
<evidence type="ECO:0000313" key="1">
    <source>
        <dbReference type="EMBL" id="CAK9110962.1"/>
    </source>
</evidence>
<dbReference type="Proteomes" id="UP001642464">
    <property type="component" value="Unassembled WGS sequence"/>
</dbReference>
<protein>
    <submittedName>
        <fullName evidence="1">Uncharacterized protein</fullName>
    </submittedName>
</protein>
<dbReference type="EMBL" id="CAXAMM010043618">
    <property type="protein sequence ID" value="CAK9110962.1"/>
    <property type="molecule type" value="Genomic_DNA"/>
</dbReference>
<sequence length="100" mass="11259">MPGFSYVAIPPGSEDMRQVYFPFPVSQLNDLDFIRALRGELGKEAFAIEGLRSKLLEELATSSTTRSELLRIQGGRKSGRICRRSTMSTLNCSCQWKLSR</sequence>
<accession>A0ABP0SEZ9</accession>
<gene>
    <name evidence="1" type="ORF">SCF082_LOCUS51523</name>
</gene>